<evidence type="ECO:0000256" key="11">
    <source>
        <dbReference type="ARBA" id="ARBA00023136"/>
    </source>
</evidence>
<name>A0ABV5ZX61_9PSEU</name>
<feature type="transmembrane region" description="Helical" evidence="23">
    <location>
        <begin position="277"/>
        <end position="301"/>
    </location>
</feature>
<accession>A0ABV5ZX61</accession>
<keyword evidence="11 23" id="KW-0472">Membrane</keyword>
<dbReference type="Pfam" id="PF01098">
    <property type="entry name" value="FTSW_RODA_SPOVE"/>
    <property type="match status" value="1"/>
</dbReference>
<dbReference type="InterPro" id="IPR013437">
    <property type="entry name" value="FtsW"/>
</dbReference>
<evidence type="ECO:0000256" key="21">
    <source>
        <dbReference type="ARBA" id="ARBA00049966"/>
    </source>
</evidence>
<evidence type="ECO:0000256" key="16">
    <source>
        <dbReference type="ARBA" id="ARBA00038053"/>
    </source>
</evidence>
<evidence type="ECO:0000256" key="20">
    <source>
        <dbReference type="ARBA" id="ARBA00049902"/>
    </source>
</evidence>
<dbReference type="PANTHER" id="PTHR30474:SF2">
    <property type="entry name" value="PEPTIDOGLYCAN GLYCOSYLTRANSFERASE FTSW-RELATED"/>
    <property type="match status" value="1"/>
</dbReference>
<keyword evidence="3" id="KW-1003">Cell membrane</keyword>
<keyword evidence="4" id="KW-0132">Cell division</keyword>
<dbReference type="InterPro" id="IPR018365">
    <property type="entry name" value="Cell_cycle_FtsW-rel_CS"/>
</dbReference>
<dbReference type="EMBL" id="JBHLZU010000012">
    <property type="protein sequence ID" value="MFB9905485.1"/>
    <property type="molecule type" value="Genomic_DNA"/>
</dbReference>
<dbReference type="InterPro" id="IPR001182">
    <property type="entry name" value="FtsW/RodA"/>
</dbReference>
<evidence type="ECO:0000256" key="23">
    <source>
        <dbReference type="SAM" id="Phobius"/>
    </source>
</evidence>
<evidence type="ECO:0000256" key="5">
    <source>
        <dbReference type="ARBA" id="ARBA00022676"/>
    </source>
</evidence>
<evidence type="ECO:0000256" key="4">
    <source>
        <dbReference type="ARBA" id="ARBA00022618"/>
    </source>
</evidence>
<comment type="catalytic activity">
    <reaction evidence="20">
        <text>[GlcNAc-(1-&gt;4)-Mur2Ac(oyl-L-Ala-gamma-D-Glu-L-Lys-D-Ala-D-Ala)](n)-di-trans,octa-cis-undecaprenyl diphosphate + beta-D-GlcNAc-(1-&gt;4)-Mur2Ac(oyl-L-Ala-gamma-D-Glu-L-Lys-D-Ala-D-Ala)-di-trans,octa-cis-undecaprenyl diphosphate = [GlcNAc-(1-&gt;4)-Mur2Ac(oyl-L-Ala-gamma-D-Glu-L-Lys-D-Ala-D-Ala)](n+1)-di-trans,octa-cis-undecaprenyl diphosphate + di-trans,octa-cis-undecaprenyl diphosphate + H(+)</text>
        <dbReference type="Rhea" id="RHEA:23708"/>
        <dbReference type="Rhea" id="RHEA-COMP:9602"/>
        <dbReference type="Rhea" id="RHEA-COMP:9603"/>
        <dbReference type="ChEBI" id="CHEBI:15378"/>
        <dbReference type="ChEBI" id="CHEBI:58405"/>
        <dbReference type="ChEBI" id="CHEBI:60033"/>
        <dbReference type="ChEBI" id="CHEBI:78435"/>
        <dbReference type="EC" id="2.4.99.28"/>
    </reaction>
</comment>
<evidence type="ECO:0000256" key="3">
    <source>
        <dbReference type="ARBA" id="ARBA00022475"/>
    </source>
</evidence>
<feature type="transmembrane region" description="Helical" evidence="23">
    <location>
        <begin position="164"/>
        <end position="182"/>
    </location>
</feature>
<feature type="transmembrane region" description="Helical" evidence="23">
    <location>
        <begin position="48"/>
        <end position="66"/>
    </location>
</feature>
<evidence type="ECO:0000313" key="24">
    <source>
        <dbReference type="EMBL" id="MFB9905485.1"/>
    </source>
</evidence>
<evidence type="ECO:0000256" key="17">
    <source>
        <dbReference type="ARBA" id="ARBA00041185"/>
    </source>
</evidence>
<dbReference type="RefSeq" id="WP_377852810.1">
    <property type="nucleotide sequence ID" value="NZ_JBHLZU010000012.1"/>
</dbReference>
<evidence type="ECO:0000256" key="10">
    <source>
        <dbReference type="ARBA" id="ARBA00022989"/>
    </source>
</evidence>
<dbReference type="EC" id="2.4.99.28" evidence="19"/>
<evidence type="ECO:0000256" key="7">
    <source>
        <dbReference type="ARBA" id="ARBA00022692"/>
    </source>
</evidence>
<feature type="transmembrane region" description="Helical" evidence="23">
    <location>
        <begin position="24"/>
        <end position="41"/>
    </location>
</feature>
<evidence type="ECO:0000256" key="18">
    <source>
        <dbReference type="ARBA" id="ARBA00041418"/>
    </source>
</evidence>
<keyword evidence="6" id="KW-0808">Transferase</keyword>
<keyword evidence="25" id="KW-1185">Reference proteome</keyword>
<comment type="similarity">
    <text evidence="16">Belongs to the SEDS family. FtsW subfamily.</text>
</comment>
<dbReference type="PROSITE" id="PS00428">
    <property type="entry name" value="FTSW_RODA_SPOVE"/>
    <property type="match status" value="1"/>
</dbReference>
<evidence type="ECO:0000256" key="9">
    <source>
        <dbReference type="ARBA" id="ARBA00022984"/>
    </source>
</evidence>
<evidence type="ECO:0000256" key="19">
    <source>
        <dbReference type="ARBA" id="ARBA00044770"/>
    </source>
</evidence>
<keyword evidence="8" id="KW-0133">Cell shape</keyword>
<evidence type="ECO:0000256" key="8">
    <source>
        <dbReference type="ARBA" id="ARBA00022960"/>
    </source>
</evidence>
<gene>
    <name evidence="24" type="primary">ftsW</name>
    <name evidence="24" type="ORF">ACFFQA_16240</name>
</gene>
<keyword evidence="9" id="KW-0573">Peptidoglycan synthesis</keyword>
<feature type="transmembrane region" description="Helical" evidence="23">
    <location>
        <begin position="86"/>
        <end position="105"/>
    </location>
</feature>
<keyword evidence="10 23" id="KW-1133">Transmembrane helix</keyword>
<keyword evidence="5" id="KW-0328">Glycosyltransferase</keyword>
<dbReference type="Proteomes" id="UP001589693">
    <property type="component" value="Unassembled WGS sequence"/>
</dbReference>
<dbReference type="NCBIfam" id="TIGR02614">
    <property type="entry name" value="ftsW"/>
    <property type="match status" value="1"/>
</dbReference>
<evidence type="ECO:0000256" key="22">
    <source>
        <dbReference type="SAM" id="MobiDB-lite"/>
    </source>
</evidence>
<organism evidence="24 25">
    <name type="scientific">Allokutzneria oryzae</name>
    <dbReference type="NCBI Taxonomy" id="1378989"/>
    <lineage>
        <taxon>Bacteria</taxon>
        <taxon>Bacillati</taxon>
        <taxon>Actinomycetota</taxon>
        <taxon>Actinomycetes</taxon>
        <taxon>Pseudonocardiales</taxon>
        <taxon>Pseudonocardiaceae</taxon>
        <taxon>Allokutzneria</taxon>
    </lineage>
</organism>
<feature type="transmembrane region" description="Helical" evidence="23">
    <location>
        <begin position="117"/>
        <end position="134"/>
    </location>
</feature>
<keyword evidence="13" id="KW-0961">Cell wall biogenesis/degradation</keyword>
<evidence type="ECO:0000256" key="13">
    <source>
        <dbReference type="ARBA" id="ARBA00023316"/>
    </source>
</evidence>
<evidence type="ECO:0000256" key="6">
    <source>
        <dbReference type="ARBA" id="ARBA00022679"/>
    </source>
</evidence>
<evidence type="ECO:0000256" key="1">
    <source>
        <dbReference type="ARBA" id="ARBA00004651"/>
    </source>
</evidence>
<dbReference type="PANTHER" id="PTHR30474">
    <property type="entry name" value="CELL CYCLE PROTEIN"/>
    <property type="match status" value="1"/>
</dbReference>
<sequence>MVLSASSVESYRSNGSPYSVFERQVVYAAVGLVLFWVVLVVPLRKVRALSTLALLISVLSLVLVLTPLGGRINGGQHWFRLGVLSYQPVEVAKVALALWGAHVLVAKRALLHRYRHLLVPVVPMALLLFTLVMLQPDLGSTVILMVVLVALLWNVGAPMWLFGAIALGTAAGVVVLAVDAPYRLARVLSFLNPHADPLGDGLQARQALYALADGGLFGKGLGQGSAKWLYLPHAHNDFIFAVVGEELGLVGCVVVLALFALLAVVGTRIALRNTDPWIRLVASTLTIWLVAQAAINIGYVLGLLPVTGIPLPMFSSGGTSLAGTMLGMGILASCARHEPEAVATLRALGPGRVGTLLRLPAPEPCRLPMRRRIARPFAPARSQSRRPATSEHASRRHRRITAAASGTRRYRNYPPVPDDSAETGVSGEAVPRGRLGCYQAHPRTEFSQGRGLYSRHGRYERDALADRGAGGSAVVRCQEDSRCRAWRRAVHAHPQSGARSG</sequence>
<keyword evidence="12" id="KW-0131">Cell cycle</keyword>
<keyword evidence="7 23" id="KW-0812">Transmembrane</keyword>
<evidence type="ECO:0000256" key="12">
    <source>
        <dbReference type="ARBA" id="ARBA00023306"/>
    </source>
</evidence>
<evidence type="ECO:0000256" key="15">
    <source>
        <dbReference type="ARBA" id="ARBA00033270"/>
    </source>
</evidence>
<evidence type="ECO:0000313" key="25">
    <source>
        <dbReference type="Proteomes" id="UP001589693"/>
    </source>
</evidence>
<reference evidence="24 25" key="1">
    <citation type="submission" date="2024-09" db="EMBL/GenBank/DDBJ databases">
        <authorList>
            <person name="Sun Q."/>
            <person name="Mori K."/>
        </authorList>
    </citation>
    <scope>NUCLEOTIDE SEQUENCE [LARGE SCALE GENOMIC DNA]</scope>
    <source>
        <strain evidence="24 25">TBRC 7907</strain>
    </source>
</reference>
<protein>
    <recommendedName>
        <fullName evidence="17">Probable peptidoglycan glycosyltransferase FtsW</fullName>
        <ecNumber evidence="19">2.4.99.28</ecNumber>
    </recommendedName>
    <alternativeName>
        <fullName evidence="18">Cell division protein FtsW</fullName>
    </alternativeName>
    <alternativeName>
        <fullName evidence="15">Cell wall polymerase</fullName>
    </alternativeName>
    <alternativeName>
        <fullName evidence="14">Peptidoglycan polymerase</fullName>
    </alternativeName>
</protein>
<evidence type="ECO:0000256" key="14">
    <source>
        <dbReference type="ARBA" id="ARBA00032370"/>
    </source>
</evidence>
<proteinExistence type="inferred from homology"/>
<feature type="transmembrane region" description="Helical" evidence="23">
    <location>
        <begin position="140"/>
        <end position="157"/>
    </location>
</feature>
<comment type="pathway">
    <text evidence="2">Cell wall biogenesis; peptidoglycan biosynthesis.</text>
</comment>
<feature type="transmembrane region" description="Helical" evidence="23">
    <location>
        <begin position="238"/>
        <end position="265"/>
    </location>
</feature>
<comment type="subcellular location">
    <subcellularLocation>
        <location evidence="1">Cell membrane</location>
        <topology evidence="1">Multi-pass membrane protein</topology>
    </subcellularLocation>
</comment>
<feature type="region of interest" description="Disordered" evidence="22">
    <location>
        <begin position="376"/>
        <end position="428"/>
    </location>
</feature>
<comment type="caution">
    <text evidence="24">The sequence shown here is derived from an EMBL/GenBank/DDBJ whole genome shotgun (WGS) entry which is preliminary data.</text>
</comment>
<comment type="function">
    <text evidence="21">Peptidoglycan polymerase that is essential for cell division.</text>
</comment>
<evidence type="ECO:0000256" key="2">
    <source>
        <dbReference type="ARBA" id="ARBA00004752"/>
    </source>
</evidence>